<feature type="transmembrane region" description="Helical" evidence="5">
    <location>
        <begin position="264"/>
        <end position="284"/>
    </location>
</feature>
<reference evidence="7" key="2">
    <citation type="submission" date="2021-04" db="EMBL/GenBank/DDBJ databases">
        <authorList>
            <person name="Gilroy R."/>
        </authorList>
    </citation>
    <scope>NUCLEOTIDE SEQUENCE</scope>
    <source>
        <strain evidence="7">ChiHjej13B12-4958</strain>
    </source>
</reference>
<dbReference type="Pfam" id="PF07690">
    <property type="entry name" value="MFS_1"/>
    <property type="match status" value="1"/>
</dbReference>
<dbReference type="InterPro" id="IPR011701">
    <property type="entry name" value="MFS"/>
</dbReference>
<evidence type="ECO:0000313" key="8">
    <source>
        <dbReference type="Proteomes" id="UP000823858"/>
    </source>
</evidence>
<name>A0A9D2TP94_9CORY</name>
<feature type="transmembrane region" description="Helical" evidence="5">
    <location>
        <begin position="20"/>
        <end position="35"/>
    </location>
</feature>
<dbReference type="SUPFAM" id="SSF103473">
    <property type="entry name" value="MFS general substrate transporter"/>
    <property type="match status" value="1"/>
</dbReference>
<feature type="transmembrane region" description="Helical" evidence="5">
    <location>
        <begin position="184"/>
        <end position="201"/>
    </location>
</feature>
<evidence type="ECO:0000256" key="5">
    <source>
        <dbReference type="SAM" id="Phobius"/>
    </source>
</evidence>
<feature type="transmembrane region" description="Helical" evidence="5">
    <location>
        <begin position="109"/>
        <end position="133"/>
    </location>
</feature>
<dbReference type="EMBL" id="DWVP01000001">
    <property type="protein sequence ID" value="HJC84120.1"/>
    <property type="molecule type" value="Genomic_DNA"/>
</dbReference>
<keyword evidence="4 5" id="KW-0472">Membrane</keyword>
<dbReference type="InterPro" id="IPR020846">
    <property type="entry name" value="MFS_dom"/>
</dbReference>
<keyword evidence="3 5" id="KW-1133">Transmembrane helix</keyword>
<feature type="domain" description="Major facilitator superfamily (MFS) profile" evidence="6">
    <location>
        <begin position="20"/>
        <end position="417"/>
    </location>
</feature>
<dbReference type="Proteomes" id="UP000823858">
    <property type="component" value="Unassembled WGS sequence"/>
</dbReference>
<keyword evidence="2 5" id="KW-0812">Transmembrane</keyword>
<feature type="transmembrane region" description="Helical" evidence="5">
    <location>
        <begin position="296"/>
        <end position="315"/>
    </location>
</feature>
<feature type="transmembrane region" description="Helical" evidence="5">
    <location>
        <begin position="86"/>
        <end position="103"/>
    </location>
</feature>
<feature type="transmembrane region" description="Helical" evidence="5">
    <location>
        <begin position="230"/>
        <end position="252"/>
    </location>
</feature>
<proteinExistence type="predicted"/>
<dbReference type="PANTHER" id="PTHR23521">
    <property type="entry name" value="TRANSPORTER MFS SUPERFAMILY"/>
    <property type="match status" value="1"/>
</dbReference>
<dbReference type="InterPro" id="IPR036259">
    <property type="entry name" value="MFS_trans_sf"/>
</dbReference>
<gene>
    <name evidence="7" type="ORF">H9751_00935</name>
</gene>
<protein>
    <submittedName>
        <fullName evidence="7">MFS transporter</fullName>
    </submittedName>
</protein>
<feature type="transmembrane region" description="Helical" evidence="5">
    <location>
        <begin position="154"/>
        <end position="172"/>
    </location>
</feature>
<feature type="transmembrane region" description="Helical" evidence="5">
    <location>
        <begin position="55"/>
        <end position="74"/>
    </location>
</feature>
<organism evidence="7 8">
    <name type="scientific">Candidatus Corynebacterium faecigallinarum</name>
    <dbReference type="NCBI Taxonomy" id="2838528"/>
    <lineage>
        <taxon>Bacteria</taxon>
        <taxon>Bacillati</taxon>
        <taxon>Actinomycetota</taxon>
        <taxon>Actinomycetes</taxon>
        <taxon>Mycobacteriales</taxon>
        <taxon>Corynebacteriaceae</taxon>
        <taxon>Corynebacterium</taxon>
    </lineage>
</organism>
<dbReference type="PANTHER" id="PTHR23521:SF3">
    <property type="entry name" value="MFS TRANSPORTER"/>
    <property type="match status" value="1"/>
</dbReference>
<dbReference type="GO" id="GO:0005886">
    <property type="term" value="C:plasma membrane"/>
    <property type="evidence" value="ECO:0007669"/>
    <property type="project" value="UniProtKB-SubCell"/>
</dbReference>
<evidence type="ECO:0000256" key="4">
    <source>
        <dbReference type="ARBA" id="ARBA00023136"/>
    </source>
</evidence>
<dbReference type="AlphaFoldDB" id="A0A9D2TP94"/>
<dbReference type="PROSITE" id="PS50850">
    <property type="entry name" value="MFS"/>
    <property type="match status" value="1"/>
</dbReference>
<evidence type="ECO:0000313" key="7">
    <source>
        <dbReference type="EMBL" id="HJC84120.1"/>
    </source>
</evidence>
<feature type="transmembrane region" description="Helical" evidence="5">
    <location>
        <begin position="354"/>
        <end position="375"/>
    </location>
</feature>
<comment type="caution">
    <text evidence="7">The sequence shown here is derived from an EMBL/GenBank/DDBJ whole genome shotgun (WGS) entry which is preliminary data.</text>
</comment>
<dbReference type="Gene3D" id="1.20.1250.20">
    <property type="entry name" value="MFS general substrate transporter like domains"/>
    <property type="match status" value="1"/>
</dbReference>
<comment type="subcellular location">
    <subcellularLocation>
        <location evidence="1">Cell membrane</location>
        <topology evidence="1">Multi-pass membrane protein</topology>
    </subcellularLocation>
</comment>
<accession>A0A9D2TP94</accession>
<evidence type="ECO:0000256" key="3">
    <source>
        <dbReference type="ARBA" id="ARBA00022989"/>
    </source>
</evidence>
<dbReference type="GO" id="GO:0022857">
    <property type="term" value="F:transmembrane transporter activity"/>
    <property type="evidence" value="ECO:0007669"/>
    <property type="project" value="InterPro"/>
</dbReference>
<evidence type="ECO:0000256" key="1">
    <source>
        <dbReference type="ARBA" id="ARBA00004651"/>
    </source>
</evidence>
<feature type="transmembrane region" description="Helical" evidence="5">
    <location>
        <begin position="381"/>
        <end position="405"/>
    </location>
</feature>
<feature type="transmembrane region" description="Helical" evidence="5">
    <location>
        <begin position="321"/>
        <end position="342"/>
    </location>
</feature>
<reference evidence="7" key="1">
    <citation type="journal article" date="2021" name="PeerJ">
        <title>Extensive microbial diversity within the chicken gut microbiome revealed by metagenomics and culture.</title>
        <authorList>
            <person name="Gilroy R."/>
            <person name="Ravi A."/>
            <person name="Getino M."/>
            <person name="Pursley I."/>
            <person name="Horton D.L."/>
            <person name="Alikhan N.F."/>
            <person name="Baker D."/>
            <person name="Gharbi K."/>
            <person name="Hall N."/>
            <person name="Watson M."/>
            <person name="Adriaenssens E.M."/>
            <person name="Foster-Nyarko E."/>
            <person name="Jarju S."/>
            <person name="Secka A."/>
            <person name="Antonio M."/>
            <person name="Oren A."/>
            <person name="Chaudhuri R.R."/>
            <person name="La Ragione R."/>
            <person name="Hildebrand F."/>
            <person name="Pallen M.J."/>
        </authorList>
    </citation>
    <scope>NUCLEOTIDE SEQUENCE</scope>
    <source>
        <strain evidence="7">ChiHjej13B12-4958</strain>
    </source>
</reference>
<evidence type="ECO:0000256" key="2">
    <source>
        <dbReference type="ARBA" id="ARBA00022692"/>
    </source>
</evidence>
<sequence length="417" mass="44025">MRSYHMLMGQIAHSSRDARAWMFVVFAVFTVAWGGNEATPMLVFYRQEAVFSDVFVDSLLVSYAVGIVAGLLICGPLSDRYGRKAVMLPAPVLALLGSVFIAIGETTEWIMFIGRILAGLAVGIAMSVGGSWIKELSTAAFDPKAKSSSGAKRATMALTAGFGLGAGLAGVLAEWGPIPGQLPYLVHCGLSLIAVAGLLTVPETRQSAHLKVKGSFWSDLLVPTIRHPRFLTVVAPIAPWVFGAAGVSYAIMPRLVQDQVETPVAFSAMLTVICLASGFAIQQFGPQINTSYNARGPIIALLLVIVGMAIASAAASNITVWNTIVVAIVLGAAYGLSLISGLTEVQRIAGPNDLAGLTAAYYTLTYIGFFFPMILTRVSEWFSYPVMLGAGVVVAVVFLVIVAAFSRKNLPDDSAAS</sequence>
<evidence type="ECO:0000259" key="6">
    <source>
        <dbReference type="PROSITE" id="PS50850"/>
    </source>
</evidence>